<evidence type="ECO:0000313" key="3">
    <source>
        <dbReference type="Proteomes" id="UP000053246"/>
    </source>
</evidence>
<evidence type="ECO:0000259" key="1">
    <source>
        <dbReference type="Pfam" id="PF01551"/>
    </source>
</evidence>
<dbReference type="SUPFAM" id="SSF51261">
    <property type="entry name" value="Duplicated hybrid motif"/>
    <property type="match status" value="1"/>
</dbReference>
<dbReference type="Gene3D" id="2.70.70.10">
    <property type="entry name" value="Glucose Permease (Domain IIA)"/>
    <property type="match status" value="1"/>
</dbReference>
<dbReference type="Pfam" id="PF01551">
    <property type="entry name" value="Peptidase_M23"/>
    <property type="match status" value="1"/>
</dbReference>
<organism evidence="2 3">
    <name type="scientific">Micromonospora maris</name>
    <dbReference type="NCBI Taxonomy" id="1003110"/>
    <lineage>
        <taxon>Bacteria</taxon>
        <taxon>Bacillati</taxon>
        <taxon>Actinomycetota</taxon>
        <taxon>Actinomycetes</taxon>
        <taxon>Micromonosporales</taxon>
        <taxon>Micromonosporaceae</taxon>
        <taxon>Micromonospora</taxon>
    </lineage>
</organism>
<dbReference type="EMBL" id="LMWI01000001">
    <property type="protein sequence ID" value="KUJ48079.1"/>
    <property type="molecule type" value="Genomic_DNA"/>
</dbReference>
<sequence>MSIRVLSGIAVAVAGVLLLCSGLVPTLMVADRAAACGPTTGAALTASPTARSTAPTSVGPIGDWNAEQVGNAATITAVGIRLGVPPRGWVIAVATAMQESSLLNTPGGDRDSVGLFQQRPSQGWGTREQLLDPRYAATAFYQSLRSVDGWQAMPLTEAAQRVQRSAYPDAYARWEPDATRIVAALTRVRADLTACQLTVSIHGWTQPVHADVGSGFRTASRPGHDGVDLIVAKGTPIHAASAGTVTVVRCNAVDVRTGRDWGCDRDGHPELTRGCGWYVDITHPDGVATRYCHLLTRPSVVEGQRVTAGHVIGVAGSSGHSSGPHLHFEVHLGHHTSRTAVDPVTFMASVGAPLNR</sequence>
<evidence type="ECO:0000313" key="2">
    <source>
        <dbReference type="EMBL" id="KUJ48079.1"/>
    </source>
</evidence>
<dbReference type="GO" id="GO:0004222">
    <property type="term" value="F:metalloendopeptidase activity"/>
    <property type="evidence" value="ECO:0007669"/>
    <property type="project" value="TreeGrafter"/>
</dbReference>
<dbReference type="Proteomes" id="UP000053246">
    <property type="component" value="Unassembled WGS sequence"/>
</dbReference>
<dbReference type="RefSeq" id="WP_013731311.1">
    <property type="nucleotide sequence ID" value="NZ_LMWI01000001.1"/>
</dbReference>
<accession>A0A9X0LF21</accession>
<comment type="caution">
    <text evidence="2">The sequence shown here is derived from an EMBL/GenBank/DDBJ whole genome shotgun (WGS) entry which is preliminary data.</text>
</comment>
<dbReference type="PANTHER" id="PTHR21666">
    <property type="entry name" value="PEPTIDASE-RELATED"/>
    <property type="match status" value="1"/>
</dbReference>
<gene>
    <name evidence="2" type="ORF">ADL17_03070</name>
</gene>
<keyword evidence="3" id="KW-1185">Reference proteome</keyword>
<protein>
    <submittedName>
        <fullName evidence="2">Peptidase M23</fullName>
    </submittedName>
</protein>
<dbReference type="OMA" id="VRCNAVD"/>
<dbReference type="InterPro" id="IPR050570">
    <property type="entry name" value="Cell_wall_metabolism_enzyme"/>
</dbReference>
<feature type="domain" description="M23ase beta-sheet core" evidence="1">
    <location>
        <begin position="223"/>
        <end position="333"/>
    </location>
</feature>
<proteinExistence type="predicted"/>
<name>A0A9X0LF21_9ACTN</name>
<dbReference type="InterPro" id="IPR016047">
    <property type="entry name" value="M23ase_b-sheet_dom"/>
</dbReference>
<dbReference type="PANTHER" id="PTHR21666:SF270">
    <property type="entry name" value="MUREIN HYDROLASE ACTIVATOR ENVC"/>
    <property type="match status" value="1"/>
</dbReference>
<dbReference type="CDD" id="cd12797">
    <property type="entry name" value="M23_peptidase"/>
    <property type="match status" value="1"/>
</dbReference>
<dbReference type="InterPro" id="IPR011055">
    <property type="entry name" value="Dup_hybrid_motif"/>
</dbReference>
<dbReference type="AlphaFoldDB" id="A0A9X0LF21"/>
<reference evidence="2 3" key="1">
    <citation type="submission" date="2015-10" db="EMBL/GenBank/DDBJ databases">
        <authorList>
            <person name="Ju K.-S."/>
            <person name="Doroghazi J.R."/>
            <person name="Metcalf W.W."/>
        </authorList>
    </citation>
    <scope>NUCLEOTIDE SEQUENCE [LARGE SCALE GENOMIC DNA]</scope>
    <source>
        <strain evidence="2 3">NRRL B-24793</strain>
    </source>
</reference>